<dbReference type="PANTHER" id="PTHR30287">
    <property type="entry name" value="MEMBRANE COMPONENT OF PREDICTED ABC SUPERFAMILY METABOLITE UPTAKE TRANSPORTER"/>
    <property type="match status" value="1"/>
</dbReference>
<feature type="transmembrane region" description="Helical" evidence="6">
    <location>
        <begin position="384"/>
        <end position="404"/>
    </location>
</feature>
<comment type="subcellular location">
    <subcellularLocation>
        <location evidence="1">Cell membrane</location>
        <topology evidence="1">Multi-pass membrane protein</topology>
    </subcellularLocation>
</comment>
<dbReference type="EMBL" id="JMIB01000021">
    <property type="protein sequence ID" value="KDM91523.1"/>
    <property type="molecule type" value="Genomic_DNA"/>
</dbReference>
<dbReference type="Proteomes" id="UP000027192">
    <property type="component" value="Unassembled WGS sequence"/>
</dbReference>
<evidence type="ECO:0000256" key="2">
    <source>
        <dbReference type="ARBA" id="ARBA00022475"/>
    </source>
</evidence>
<dbReference type="Pfam" id="PF02687">
    <property type="entry name" value="FtsX"/>
    <property type="match status" value="2"/>
</dbReference>
<keyword evidence="5 6" id="KW-0472">Membrane</keyword>
<dbReference type="STRING" id="1654360.EA58_10890"/>
<reference evidence="8 9" key="1">
    <citation type="submission" date="2014-04" db="EMBL/GenBank/DDBJ databases">
        <title>Draft genome sequence of Photobacterium halotolerans S2753: a solonamide, ngercheumicin and holomycin producer.</title>
        <authorList>
            <person name="Machado H.R."/>
            <person name="Gram L."/>
        </authorList>
    </citation>
    <scope>NUCLEOTIDE SEQUENCE [LARGE SCALE GENOMIC DNA]</scope>
    <source>
        <strain evidence="8 9">S2753</strain>
    </source>
</reference>
<evidence type="ECO:0000313" key="9">
    <source>
        <dbReference type="Proteomes" id="UP000027192"/>
    </source>
</evidence>
<proteinExistence type="predicted"/>
<comment type="caution">
    <text evidence="8">The sequence shown here is derived from an EMBL/GenBank/DDBJ whole genome shotgun (WGS) entry which is preliminary data.</text>
</comment>
<dbReference type="GO" id="GO:0005886">
    <property type="term" value="C:plasma membrane"/>
    <property type="evidence" value="ECO:0007669"/>
    <property type="project" value="UniProtKB-SubCell"/>
</dbReference>
<name>A0A066RVV9_9GAMM</name>
<evidence type="ECO:0000259" key="7">
    <source>
        <dbReference type="Pfam" id="PF02687"/>
    </source>
</evidence>
<accession>A0A066RVV9</accession>
<dbReference type="AlphaFoldDB" id="A0A066RVV9"/>
<feature type="transmembrane region" description="Helical" evidence="6">
    <location>
        <begin position="689"/>
        <end position="714"/>
    </location>
</feature>
<feature type="transmembrane region" description="Helical" evidence="6">
    <location>
        <begin position="268"/>
        <end position="284"/>
    </location>
</feature>
<feature type="transmembrane region" description="Helical" evidence="6">
    <location>
        <begin position="735"/>
        <end position="765"/>
    </location>
</feature>
<evidence type="ECO:0000256" key="3">
    <source>
        <dbReference type="ARBA" id="ARBA00022692"/>
    </source>
</evidence>
<dbReference type="RefSeq" id="WP_036752174.1">
    <property type="nucleotide sequence ID" value="NZ_JAGSGC010000006.1"/>
</dbReference>
<gene>
    <name evidence="8" type="ORF">EA58_10890</name>
</gene>
<evidence type="ECO:0000256" key="5">
    <source>
        <dbReference type="ARBA" id="ARBA00023136"/>
    </source>
</evidence>
<feature type="transmembrane region" description="Helical" evidence="6">
    <location>
        <begin position="457"/>
        <end position="477"/>
    </location>
</feature>
<dbReference type="OrthoDB" id="343744at2"/>
<feature type="transmembrane region" description="Helical" evidence="6">
    <location>
        <begin position="410"/>
        <end position="437"/>
    </location>
</feature>
<feature type="transmembrane region" description="Helical" evidence="6">
    <location>
        <begin position="236"/>
        <end position="256"/>
    </location>
</feature>
<feature type="domain" description="ABC3 transporter permease C-terminal" evidence="7">
    <location>
        <begin position="243"/>
        <end position="367"/>
    </location>
</feature>
<organism evidence="8 9">
    <name type="scientific">Photobacterium galatheae</name>
    <dbReference type="NCBI Taxonomy" id="1654360"/>
    <lineage>
        <taxon>Bacteria</taxon>
        <taxon>Pseudomonadati</taxon>
        <taxon>Pseudomonadota</taxon>
        <taxon>Gammaproteobacteria</taxon>
        <taxon>Vibrionales</taxon>
        <taxon>Vibrionaceae</taxon>
        <taxon>Photobacterium</taxon>
    </lineage>
</organism>
<feature type="transmembrane region" description="Helical" evidence="6">
    <location>
        <begin position="341"/>
        <end position="363"/>
    </location>
</feature>
<feature type="transmembrane region" description="Helical" evidence="6">
    <location>
        <begin position="291"/>
        <end position="310"/>
    </location>
</feature>
<dbReference type="InterPro" id="IPR003838">
    <property type="entry name" value="ABC3_permease_C"/>
</dbReference>
<feature type="domain" description="ABC3 transporter permease C-terminal" evidence="7">
    <location>
        <begin position="698"/>
        <end position="813"/>
    </location>
</feature>
<keyword evidence="9" id="KW-1185">Reference proteome</keyword>
<dbReference type="InterPro" id="IPR038766">
    <property type="entry name" value="Membrane_comp_ABC_pdt"/>
</dbReference>
<keyword evidence="3 6" id="KW-0812">Transmembrane</keyword>
<feature type="transmembrane region" description="Helical" evidence="6">
    <location>
        <begin position="20"/>
        <end position="40"/>
    </location>
</feature>
<dbReference type="PANTHER" id="PTHR30287:SF2">
    <property type="entry name" value="BLL1001 PROTEIN"/>
    <property type="match status" value="1"/>
</dbReference>
<evidence type="ECO:0000256" key="1">
    <source>
        <dbReference type="ARBA" id="ARBA00004651"/>
    </source>
</evidence>
<sequence length="822" mass="91586">MHNPVFNALWGHYRRHPLQMVLLLLGLIMGIALLVGVLAVNQQARSSYRAGEMLFKTPFRYAIRHEQAGMTVPQGLYIQLRRMGYTQCVPYEMHRIETAEAGTLTLVGIDPLVMLPFSSSSSESIQSVTLIQTPGQIWISRQLAQIKQLSDGQRLTLNTGREIGRLALVDDDRIHGARLLADMGLVRQLFPRSGFNAVFCGQLSPDEQQDIRQLLPGGLTLTKNDHAHLEPLTRAFHLNLFAMGMLAFIVGLFIFYQAMSLSLTQRQFLVGLLCQSGVSGSQLAKALGIELVLWLVIGVVGGNVLGLFLAQKLLPSVATTLSDLYQANIALTTGWHWQWGALSLVIALGGTVMACGWPLVRLIRTQPARLTAHMTMVRGSWREFIWQALVAALFILMAVVIYFLEHNQFAGFVLIGCLLAAAGLLMPFLLWAAFKGLAKWLRSPRLRWFFSDAAASLSYRGVAAMAFMLALAATIGMDTMVGSFRQATQNWLGQRLAADVYVQPSTHQATSVDRWAVRQPQVKAVWWRWRNEVADARHEQPLQVFSIGESAGEQRSLPMKEALDDYWSLLHRQGPDKVFLASESLALRNQWQPGQTVDLPPRLGQGWRLAGIYYDYGNPYGQIFVSEPVWQQLFHREGKVSLAIHLGHDNKAIQMMMDQIQKRFGLKANQVRDHSQIMHQAMAVFDRTFIVTATLGKLTLFVAVGGLFIATIAGEISRQRQFALLRCMGMTGKELALLGGGQLLAIGAMTALIALPLGLLLAQLLIDVVLKYSFGWTMPVRFFPWQYLFSLGTALAALLLAGAWPVWRLVRRSAMLSLREAF</sequence>
<feature type="transmembrane region" description="Helical" evidence="6">
    <location>
        <begin position="785"/>
        <end position="807"/>
    </location>
</feature>
<keyword evidence="2" id="KW-1003">Cell membrane</keyword>
<evidence type="ECO:0000256" key="6">
    <source>
        <dbReference type="SAM" id="Phobius"/>
    </source>
</evidence>
<protein>
    <submittedName>
        <fullName evidence="8">ABC transporter permease</fullName>
    </submittedName>
</protein>
<evidence type="ECO:0000313" key="8">
    <source>
        <dbReference type="EMBL" id="KDM91523.1"/>
    </source>
</evidence>
<keyword evidence="4 6" id="KW-1133">Transmembrane helix</keyword>
<evidence type="ECO:0000256" key="4">
    <source>
        <dbReference type="ARBA" id="ARBA00022989"/>
    </source>
</evidence>